<dbReference type="AlphaFoldDB" id="A0A0A9M8Z2"/>
<reference evidence="1" key="2">
    <citation type="journal article" date="2015" name="Data Brief">
        <title>Shoot transcriptome of the giant reed, Arundo donax.</title>
        <authorList>
            <person name="Barrero R.A."/>
            <person name="Guerrero F.D."/>
            <person name="Moolhuijzen P."/>
            <person name="Goolsby J.A."/>
            <person name="Tidwell J."/>
            <person name="Bellgard S.E."/>
            <person name="Bellgard M.I."/>
        </authorList>
    </citation>
    <scope>NUCLEOTIDE SEQUENCE</scope>
    <source>
        <tissue evidence="1">Shoot tissue taken approximately 20 cm above the soil surface</tissue>
    </source>
</reference>
<dbReference type="EMBL" id="GBRH01230634">
    <property type="protein sequence ID" value="JAD67261.1"/>
    <property type="molecule type" value="Transcribed_RNA"/>
</dbReference>
<accession>A0A0A9M8Z2</accession>
<name>A0A0A9M8Z2_ARUDO</name>
<protein>
    <submittedName>
        <fullName evidence="1">Uncharacterized protein</fullName>
    </submittedName>
</protein>
<proteinExistence type="predicted"/>
<evidence type="ECO:0000313" key="1">
    <source>
        <dbReference type="EMBL" id="JAD67261.1"/>
    </source>
</evidence>
<sequence length="52" mass="6184">MKRTITTKRVRMTLRGTVTYCFSLLLKSRTQIILQQKIEQKSCILKHSQFNI</sequence>
<organism evidence="1">
    <name type="scientific">Arundo donax</name>
    <name type="common">Giant reed</name>
    <name type="synonym">Donax arundinaceus</name>
    <dbReference type="NCBI Taxonomy" id="35708"/>
    <lineage>
        <taxon>Eukaryota</taxon>
        <taxon>Viridiplantae</taxon>
        <taxon>Streptophyta</taxon>
        <taxon>Embryophyta</taxon>
        <taxon>Tracheophyta</taxon>
        <taxon>Spermatophyta</taxon>
        <taxon>Magnoliopsida</taxon>
        <taxon>Liliopsida</taxon>
        <taxon>Poales</taxon>
        <taxon>Poaceae</taxon>
        <taxon>PACMAD clade</taxon>
        <taxon>Arundinoideae</taxon>
        <taxon>Arundineae</taxon>
        <taxon>Arundo</taxon>
    </lineage>
</organism>
<reference evidence="1" key="1">
    <citation type="submission" date="2014-09" db="EMBL/GenBank/DDBJ databases">
        <authorList>
            <person name="Magalhaes I.L.F."/>
            <person name="Oliveira U."/>
            <person name="Santos F.R."/>
            <person name="Vidigal T.H.D.A."/>
            <person name="Brescovit A.D."/>
            <person name="Santos A.J."/>
        </authorList>
    </citation>
    <scope>NUCLEOTIDE SEQUENCE</scope>
    <source>
        <tissue evidence="1">Shoot tissue taken approximately 20 cm above the soil surface</tissue>
    </source>
</reference>